<sequence>MQIFAFLIIVLFADFAMGDDIRMCLATKIIAQGSEMIRSQLARFVDFYIGVKACSEAGMALRFPSSTWGSFYFVMGNPDTNTFQLMNNDGQVLVDSGVVLDCNEMKYFWMNKANGVLTVGRGLQSGTDTLITYLNPLLDRLNWGHAYFEKYGAGVAEFEKQCGERMSIIL</sequence>
<accession>R7VDP7</accession>
<feature type="chain" id="PRO_5008788931" evidence="1">
    <location>
        <begin position="19"/>
        <end position="170"/>
    </location>
</feature>
<dbReference type="EMBL" id="KB294486">
    <property type="protein sequence ID" value="ELU14441.1"/>
    <property type="molecule type" value="Genomic_DNA"/>
</dbReference>
<keyword evidence="1" id="KW-0732">Signal</keyword>
<dbReference type="EnsemblMetazoa" id="CapteT210897">
    <property type="protein sequence ID" value="CapteP210897"/>
    <property type="gene ID" value="CapteG210897"/>
</dbReference>
<protein>
    <submittedName>
        <fullName evidence="2 3">Uncharacterized protein</fullName>
    </submittedName>
</protein>
<evidence type="ECO:0000313" key="4">
    <source>
        <dbReference type="Proteomes" id="UP000014760"/>
    </source>
</evidence>
<reference evidence="4" key="1">
    <citation type="submission" date="2012-12" db="EMBL/GenBank/DDBJ databases">
        <authorList>
            <person name="Hellsten U."/>
            <person name="Grimwood J."/>
            <person name="Chapman J.A."/>
            <person name="Shapiro H."/>
            <person name="Aerts A."/>
            <person name="Otillar R.P."/>
            <person name="Terry A.Y."/>
            <person name="Boore J.L."/>
            <person name="Simakov O."/>
            <person name="Marletaz F."/>
            <person name="Cho S.-J."/>
            <person name="Edsinger-Gonzales E."/>
            <person name="Havlak P."/>
            <person name="Kuo D.-H."/>
            <person name="Larsson T."/>
            <person name="Lv J."/>
            <person name="Arendt D."/>
            <person name="Savage R."/>
            <person name="Osoegawa K."/>
            <person name="de Jong P."/>
            <person name="Lindberg D.R."/>
            <person name="Seaver E.C."/>
            <person name="Weisblat D.A."/>
            <person name="Putnam N.H."/>
            <person name="Grigoriev I.V."/>
            <person name="Rokhsar D.S."/>
        </authorList>
    </citation>
    <scope>NUCLEOTIDE SEQUENCE</scope>
    <source>
        <strain evidence="4">I ESC-2004</strain>
    </source>
</reference>
<dbReference type="HOGENOM" id="CLU_104324_1_0_1"/>
<dbReference type="AlphaFoldDB" id="R7VDP7"/>
<organism evidence="2">
    <name type="scientific">Capitella teleta</name>
    <name type="common">Polychaete worm</name>
    <dbReference type="NCBI Taxonomy" id="283909"/>
    <lineage>
        <taxon>Eukaryota</taxon>
        <taxon>Metazoa</taxon>
        <taxon>Spiralia</taxon>
        <taxon>Lophotrochozoa</taxon>
        <taxon>Annelida</taxon>
        <taxon>Polychaeta</taxon>
        <taxon>Sedentaria</taxon>
        <taxon>Scolecida</taxon>
        <taxon>Capitellidae</taxon>
        <taxon>Capitella</taxon>
    </lineage>
</organism>
<evidence type="ECO:0000313" key="2">
    <source>
        <dbReference type="EMBL" id="ELU14441.1"/>
    </source>
</evidence>
<dbReference type="Proteomes" id="UP000014760">
    <property type="component" value="Unassembled WGS sequence"/>
</dbReference>
<feature type="signal peptide" evidence="1">
    <location>
        <begin position="1"/>
        <end position="18"/>
    </location>
</feature>
<proteinExistence type="predicted"/>
<dbReference type="EMBL" id="AMQN01004826">
    <property type="status" value="NOT_ANNOTATED_CDS"/>
    <property type="molecule type" value="Genomic_DNA"/>
</dbReference>
<evidence type="ECO:0000256" key="1">
    <source>
        <dbReference type="SAM" id="SignalP"/>
    </source>
</evidence>
<gene>
    <name evidence="2" type="ORF">CAPTEDRAFT_210897</name>
</gene>
<reference evidence="3" key="3">
    <citation type="submission" date="2015-06" db="UniProtKB">
        <authorList>
            <consortium name="EnsemblMetazoa"/>
        </authorList>
    </citation>
    <scope>IDENTIFICATION</scope>
</reference>
<reference evidence="2 4" key="2">
    <citation type="journal article" date="2013" name="Nature">
        <title>Insights into bilaterian evolution from three spiralian genomes.</title>
        <authorList>
            <person name="Simakov O."/>
            <person name="Marletaz F."/>
            <person name="Cho S.J."/>
            <person name="Edsinger-Gonzales E."/>
            <person name="Havlak P."/>
            <person name="Hellsten U."/>
            <person name="Kuo D.H."/>
            <person name="Larsson T."/>
            <person name="Lv J."/>
            <person name="Arendt D."/>
            <person name="Savage R."/>
            <person name="Osoegawa K."/>
            <person name="de Jong P."/>
            <person name="Grimwood J."/>
            <person name="Chapman J.A."/>
            <person name="Shapiro H."/>
            <person name="Aerts A."/>
            <person name="Otillar R.P."/>
            <person name="Terry A.Y."/>
            <person name="Boore J.L."/>
            <person name="Grigoriev I.V."/>
            <person name="Lindberg D.R."/>
            <person name="Seaver E.C."/>
            <person name="Weisblat D.A."/>
            <person name="Putnam N.H."/>
            <person name="Rokhsar D.S."/>
        </authorList>
    </citation>
    <scope>NUCLEOTIDE SEQUENCE</scope>
    <source>
        <strain evidence="2 4">I ESC-2004</strain>
    </source>
</reference>
<evidence type="ECO:0000313" key="3">
    <source>
        <dbReference type="EnsemblMetazoa" id="CapteP210897"/>
    </source>
</evidence>
<dbReference type="OrthoDB" id="6156557at2759"/>
<keyword evidence="4" id="KW-1185">Reference proteome</keyword>
<name>R7VDP7_CAPTE</name>